<evidence type="ECO:0000256" key="2">
    <source>
        <dbReference type="ARBA" id="ARBA00013258"/>
    </source>
</evidence>
<dbReference type="Proteomes" id="UP000733744">
    <property type="component" value="Unassembled WGS sequence"/>
</dbReference>
<dbReference type="EC" id="2.3.1.39" evidence="2"/>
<feature type="domain" description="Malonyl-CoA:ACP transacylase (MAT)" evidence="7">
    <location>
        <begin position="5"/>
        <end position="288"/>
    </location>
</feature>
<dbReference type="SUPFAM" id="SSF52151">
    <property type="entry name" value="FabD/lysophospholipase-like"/>
    <property type="match status" value="1"/>
</dbReference>
<evidence type="ECO:0000256" key="6">
    <source>
        <dbReference type="ARBA" id="ARBA00048462"/>
    </source>
</evidence>
<dbReference type="InterPro" id="IPR004410">
    <property type="entry name" value="Malonyl_CoA-ACP_transAc_FabD"/>
</dbReference>
<dbReference type="PANTHER" id="PTHR42681">
    <property type="entry name" value="MALONYL-COA-ACYL CARRIER PROTEIN TRANSACYLASE, MITOCHONDRIAL"/>
    <property type="match status" value="1"/>
</dbReference>
<dbReference type="NCBIfam" id="TIGR00128">
    <property type="entry name" value="fabD"/>
    <property type="match status" value="1"/>
</dbReference>
<evidence type="ECO:0000256" key="5">
    <source>
        <dbReference type="ARBA" id="ARBA00023315"/>
    </source>
</evidence>
<sequence>MLTYLFPGQGSQHKGMGGALFDEFPQLVRQADNILGYSVQALCLEDPNNTLNLTQYTQPALYVVNALSYQAKIRDTGELPDFCIGHSLGEYSALYAAGVLSFADGLKLVKKRGELMSQAKHGAMAAIVNIEENALKQCLRDNRLENIDIANYNSASQLVISGSQDDIQRSRAHLEALGGLFYPLNTSGAFHSRYMEDAKCEFQQYIMPFSFSGFRCPVVANIDARPYRQSHIAETLSQQITGSVRWKESIEYLLLQGVSRFEEIGPGNVLTKLVNQIKNSFTAEKSNQEPAFENIQQRIDNWNNTYPIATKVRVKGYEQLLETQTQAVILFGHRAAIYMKNYNGYFDLDDITPVTGL</sequence>
<dbReference type="SUPFAM" id="SSF55048">
    <property type="entry name" value="Probable ACP-binding domain of malonyl-CoA ACP transacylase"/>
    <property type="match status" value="1"/>
</dbReference>
<keyword evidence="9" id="KW-1185">Reference proteome</keyword>
<dbReference type="InterPro" id="IPR024925">
    <property type="entry name" value="Malonyl_CoA-ACP_transAc"/>
</dbReference>
<dbReference type="Gene3D" id="3.30.70.250">
    <property type="entry name" value="Malonyl-CoA ACP transacylase, ACP-binding"/>
    <property type="match status" value="1"/>
</dbReference>
<dbReference type="InterPro" id="IPR016035">
    <property type="entry name" value="Acyl_Trfase/lysoPLipase"/>
</dbReference>
<dbReference type="PIRSF" id="PIRSF000446">
    <property type="entry name" value="Mct"/>
    <property type="match status" value="1"/>
</dbReference>
<dbReference type="EMBL" id="RYFG02000120">
    <property type="protein sequence ID" value="TRW90036.1"/>
    <property type="molecule type" value="Genomic_DNA"/>
</dbReference>
<dbReference type="PANTHER" id="PTHR42681:SF1">
    <property type="entry name" value="MALONYL-COA-ACYL CARRIER PROTEIN TRANSACYLASE, MITOCHONDRIAL"/>
    <property type="match status" value="1"/>
</dbReference>
<dbReference type="GO" id="GO:0004314">
    <property type="term" value="F:[acyl-carrier-protein] S-malonyltransferase activity"/>
    <property type="evidence" value="ECO:0007669"/>
    <property type="project" value="UniProtKB-EC"/>
</dbReference>
<comment type="catalytic activity">
    <reaction evidence="6">
        <text>holo-[ACP] + malonyl-CoA = malonyl-[ACP] + CoA</text>
        <dbReference type="Rhea" id="RHEA:41792"/>
        <dbReference type="Rhea" id="RHEA-COMP:9623"/>
        <dbReference type="Rhea" id="RHEA-COMP:9685"/>
        <dbReference type="ChEBI" id="CHEBI:57287"/>
        <dbReference type="ChEBI" id="CHEBI:57384"/>
        <dbReference type="ChEBI" id="CHEBI:64479"/>
        <dbReference type="ChEBI" id="CHEBI:78449"/>
        <dbReference type="EC" id="2.3.1.39"/>
    </reaction>
</comment>
<evidence type="ECO:0000313" key="8">
    <source>
        <dbReference type="EMBL" id="TRW90036.1"/>
    </source>
</evidence>
<dbReference type="Gene3D" id="3.40.366.10">
    <property type="entry name" value="Malonyl-Coenzyme A Acyl Carrier Protein, domain 2"/>
    <property type="match status" value="1"/>
</dbReference>
<comment type="caution">
    <text evidence="8">The sequence shown here is derived from an EMBL/GenBank/DDBJ whole genome shotgun (WGS) entry which is preliminary data.</text>
</comment>
<evidence type="ECO:0000256" key="1">
    <source>
        <dbReference type="ARBA" id="ARBA00008217"/>
    </source>
</evidence>
<proteinExistence type="inferred from homology"/>
<keyword evidence="4 8" id="KW-0808">Transferase</keyword>
<dbReference type="InterPro" id="IPR016036">
    <property type="entry name" value="Malonyl_transacylase_ACP-bd"/>
</dbReference>
<protein>
    <recommendedName>
        <fullName evidence="3">Malonyl CoA-acyl carrier protein transacylase</fullName>
        <ecNumber evidence="2">2.3.1.39</ecNumber>
    </recommendedName>
</protein>
<dbReference type="RefSeq" id="WP_127030517.1">
    <property type="nucleotide sequence ID" value="NZ_RYFG02000120.1"/>
</dbReference>
<evidence type="ECO:0000256" key="4">
    <source>
        <dbReference type="ARBA" id="ARBA00022679"/>
    </source>
</evidence>
<comment type="similarity">
    <text evidence="1">Belongs to the FabD family.</text>
</comment>
<dbReference type="SMART" id="SM00827">
    <property type="entry name" value="PKS_AT"/>
    <property type="match status" value="1"/>
</dbReference>
<organism evidence="8 9">
    <name type="scientific">Candidatus Methylobacter oryzae</name>
    <dbReference type="NCBI Taxonomy" id="2497749"/>
    <lineage>
        <taxon>Bacteria</taxon>
        <taxon>Pseudomonadati</taxon>
        <taxon>Pseudomonadota</taxon>
        <taxon>Gammaproteobacteria</taxon>
        <taxon>Methylococcales</taxon>
        <taxon>Methylococcaceae</taxon>
        <taxon>Methylobacter</taxon>
    </lineage>
</organism>
<evidence type="ECO:0000256" key="3">
    <source>
        <dbReference type="ARBA" id="ARBA00018953"/>
    </source>
</evidence>
<name>A0ABY3C597_9GAMM</name>
<reference evidence="8 9" key="1">
    <citation type="journal article" date="2019" name="Antonie Van Leeuwenhoek">
        <title>Description of 'Ca. Methylobacter oryzae' KRF1, a novel species from the environmentally important Methylobacter clade 2.</title>
        <authorList>
            <person name="Khatri K."/>
            <person name="Mohite J.A."/>
            <person name="Pandit P.S."/>
            <person name="Bahulikar R."/>
            <person name="Rahalkar M.C."/>
        </authorList>
    </citation>
    <scope>NUCLEOTIDE SEQUENCE [LARGE SCALE GENOMIC DNA]</scope>
    <source>
        <strain evidence="8 9">KRF1</strain>
    </source>
</reference>
<evidence type="ECO:0000259" key="7">
    <source>
        <dbReference type="SMART" id="SM00827"/>
    </source>
</evidence>
<evidence type="ECO:0000313" key="9">
    <source>
        <dbReference type="Proteomes" id="UP000733744"/>
    </source>
</evidence>
<dbReference type="InterPro" id="IPR050858">
    <property type="entry name" value="Mal-CoA-ACP_Trans/PKS_FabD"/>
</dbReference>
<accession>A0ABY3C597</accession>
<dbReference type="Pfam" id="PF00698">
    <property type="entry name" value="Acyl_transf_1"/>
    <property type="match status" value="1"/>
</dbReference>
<dbReference type="InterPro" id="IPR014043">
    <property type="entry name" value="Acyl_transferase_dom"/>
</dbReference>
<gene>
    <name evidence="8" type="primary">fabD</name>
    <name evidence="8" type="ORF">EKO24_020685</name>
</gene>
<dbReference type="InterPro" id="IPR001227">
    <property type="entry name" value="Ac_transferase_dom_sf"/>
</dbReference>
<keyword evidence="5 8" id="KW-0012">Acyltransferase</keyword>